<sequence length="315" mass="35032">MAIQTTGLLFFLAIITSQQCLNLQLLLLLSFILLTWFLSTWLVPGGHAWCGHRNPSRIPGPAGYPVVGSLPLMGSLAHRNLARISSRFRSLKLMALSLGFTPVIIASHPDTAREILSSPAFVDRPVKRAARLLMFERAIGFSPHGEYWRSLRRAAAMCLFAPRRLAAQEACRQACISDVLREVEMCRAGAVQFRGALQKAARNSIAGSVFGELNSRDKEELGVMVREGYEILGGFDWGDYFPAGWWPDFWGIGKRSEVLAGKVRAFVGGLVEERRKEGFQGRDDFLSLMLGMAEEERIADSDMVALLWVSILNPY</sequence>
<dbReference type="SUPFAM" id="SSF48264">
    <property type="entry name" value="Cytochrome P450"/>
    <property type="match status" value="1"/>
</dbReference>
<keyword evidence="8" id="KW-1133">Transmembrane helix</keyword>
<evidence type="ECO:0000256" key="4">
    <source>
        <dbReference type="ARBA" id="ARBA00022723"/>
    </source>
</evidence>
<dbReference type="Proteomes" id="UP000017836">
    <property type="component" value="Unassembled WGS sequence"/>
</dbReference>
<comment type="cofactor">
    <cofactor evidence="1">
        <name>heme</name>
        <dbReference type="ChEBI" id="CHEBI:30413"/>
    </cofactor>
</comment>
<keyword evidence="5" id="KW-0560">Oxidoreductase</keyword>
<dbReference type="GO" id="GO:0016705">
    <property type="term" value="F:oxidoreductase activity, acting on paired donors, with incorporation or reduction of molecular oxygen"/>
    <property type="evidence" value="ECO:0007669"/>
    <property type="project" value="InterPro"/>
</dbReference>
<dbReference type="GO" id="GO:0004497">
    <property type="term" value="F:monooxygenase activity"/>
    <property type="evidence" value="ECO:0007669"/>
    <property type="project" value="UniProtKB-KW"/>
</dbReference>
<keyword evidence="4" id="KW-0479">Metal-binding</keyword>
<evidence type="ECO:0000313" key="9">
    <source>
        <dbReference type="EMBL" id="ERN09943.1"/>
    </source>
</evidence>
<evidence type="ECO:0000256" key="8">
    <source>
        <dbReference type="SAM" id="Phobius"/>
    </source>
</evidence>
<reference evidence="10" key="1">
    <citation type="journal article" date="2013" name="Science">
        <title>The Amborella genome and the evolution of flowering plants.</title>
        <authorList>
            <consortium name="Amborella Genome Project"/>
        </authorList>
    </citation>
    <scope>NUCLEOTIDE SEQUENCE [LARGE SCALE GENOMIC DNA]</scope>
</reference>
<dbReference type="eggNOG" id="KOG0156">
    <property type="taxonomic scope" value="Eukaryota"/>
</dbReference>
<dbReference type="Gene3D" id="1.10.630.10">
    <property type="entry name" value="Cytochrome P450"/>
    <property type="match status" value="1"/>
</dbReference>
<keyword evidence="7" id="KW-0503">Monooxygenase</keyword>
<evidence type="ECO:0000256" key="3">
    <source>
        <dbReference type="ARBA" id="ARBA00022617"/>
    </source>
</evidence>
<dbReference type="PANTHER" id="PTHR47946:SF13">
    <property type="entry name" value="CYTOCHROME P450 FAMILY PROTEIN, EXPRESSED"/>
    <property type="match status" value="1"/>
</dbReference>
<evidence type="ECO:0000256" key="5">
    <source>
        <dbReference type="ARBA" id="ARBA00023002"/>
    </source>
</evidence>
<accession>W1PPE9</accession>
<protein>
    <recommendedName>
        <fullName evidence="11">Cytochrome P450</fullName>
    </recommendedName>
</protein>
<evidence type="ECO:0000256" key="2">
    <source>
        <dbReference type="ARBA" id="ARBA00010617"/>
    </source>
</evidence>
<keyword evidence="8" id="KW-0812">Transmembrane</keyword>
<dbReference type="GO" id="GO:0005506">
    <property type="term" value="F:iron ion binding"/>
    <property type="evidence" value="ECO:0007669"/>
    <property type="project" value="InterPro"/>
</dbReference>
<dbReference type="Gramene" id="ERN09943">
    <property type="protein sequence ID" value="ERN09943"/>
    <property type="gene ID" value="AMTR_s00013p00191300"/>
</dbReference>
<dbReference type="HOGENOM" id="CLU_001570_1_0_1"/>
<evidence type="ECO:0000256" key="1">
    <source>
        <dbReference type="ARBA" id="ARBA00001971"/>
    </source>
</evidence>
<comment type="similarity">
    <text evidence="2">Belongs to the cytochrome P450 family.</text>
</comment>
<keyword evidence="8" id="KW-0472">Membrane</keyword>
<feature type="transmembrane region" description="Helical" evidence="8">
    <location>
        <begin position="27"/>
        <end position="50"/>
    </location>
</feature>
<gene>
    <name evidence="9" type="ORF">AMTR_s00013p00191300</name>
</gene>
<dbReference type="AlphaFoldDB" id="W1PPE9"/>
<proteinExistence type="inferred from homology"/>
<evidence type="ECO:0008006" key="11">
    <source>
        <dbReference type="Google" id="ProtNLM"/>
    </source>
</evidence>
<dbReference type="GO" id="GO:0020037">
    <property type="term" value="F:heme binding"/>
    <property type="evidence" value="ECO:0007669"/>
    <property type="project" value="InterPro"/>
</dbReference>
<evidence type="ECO:0000256" key="6">
    <source>
        <dbReference type="ARBA" id="ARBA00023004"/>
    </source>
</evidence>
<dbReference type="OMA" id="LEWIMAW"/>
<dbReference type="InterPro" id="IPR051996">
    <property type="entry name" value="Cytochrome_P450_78A"/>
</dbReference>
<dbReference type="EMBL" id="KI392979">
    <property type="protein sequence ID" value="ERN09943.1"/>
    <property type="molecule type" value="Genomic_DNA"/>
</dbReference>
<dbReference type="Pfam" id="PF00067">
    <property type="entry name" value="p450"/>
    <property type="match status" value="1"/>
</dbReference>
<dbReference type="InterPro" id="IPR036396">
    <property type="entry name" value="Cyt_P450_sf"/>
</dbReference>
<dbReference type="PANTHER" id="PTHR47946">
    <property type="entry name" value="CYTOCHROME P450 78A7-RELATED"/>
    <property type="match status" value="1"/>
</dbReference>
<dbReference type="STRING" id="13333.W1PPE9"/>
<dbReference type="InterPro" id="IPR001128">
    <property type="entry name" value="Cyt_P450"/>
</dbReference>
<organism evidence="9 10">
    <name type="scientific">Amborella trichopoda</name>
    <dbReference type="NCBI Taxonomy" id="13333"/>
    <lineage>
        <taxon>Eukaryota</taxon>
        <taxon>Viridiplantae</taxon>
        <taxon>Streptophyta</taxon>
        <taxon>Embryophyta</taxon>
        <taxon>Tracheophyta</taxon>
        <taxon>Spermatophyta</taxon>
        <taxon>Magnoliopsida</taxon>
        <taxon>Amborellales</taxon>
        <taxon>Amborellaceae</taxon>
        <taxon>Amborella</taxon>
    </lineage>
</organism>
<keyword evidence="3" id="KW-0349">Heme</keyword>
<keyword evidence="6" id="KW-0408">Iron</keyword>
<evidence type="ECO:0000256" key="7">
    <source>
        <dbReference type="ARBA" id="ARBA00023033"/>
    </source>
</evidence>
<evidence type="ECO:0000313" key="10">
    <source>
        <dbReference type="Proteomes" id="UP000017836"/>
    </source>
</evidence>
<name>W1PPE9_AMBTC</name>
<keyword evidence="10" id="KW-1185">Reference proteome</keyword>